<dbReference type="InterPro" id="IPR004472">
    <property type="entry name" value="DTB_synth_BioD"/>
</dbReference>
<feature type="binding site" evidence="2">
    <location>
        <position position="18"/>
    </location>
    <ligand>
        <name>Mg(2+)</name>
        <dbReference type="ChEBI" id="CHEBI:18420"/>
    </ligand>
</feature>
<comment type="subunit">
    <text evidence="2">Homodimer.</text>
</comment>
<evidence type="ECO:0000256" key="1">
    <source>
        <dbReference type="ARBA" id="ARBA00022756"/>
    </source>
</evidence>
<dbReference type="RefSeq" id="WP_077244760.1">
    <property type="nucleotide sequence ID" value="NZ_MUZR01000055.1"/>
</dbReference>
<comment type="function">
    <text evidence="2">Catalyzes a mechanistically unusual reaction, the ATP-dependent insertion of CO2 between the N7 and N8 nitrogen atoms of 7,8-diaminopelargonic acid (DAPA, also called 7,8-diammoniononanoate) to form a ureido ring.</text>
</comment>
<sequence>MNPAGLFVSATDTGVGKTFVGCALLRAWCAAGLRPVPCKPAESGCETGPDGLYPADGVALTAAAGLPPAAVARVTPWRFPDALAPDQAARNAGHPLYLAELVDACEAQRKGAQGPLLVEGAGGFYSPLAEEALNADLAVALGLPVLLVAEDRLGTLNTCLLTLEALERRGLALAGIVLNRRRPDTDPQLDNASALQRRTHAPVIELAEGITSDRAGQRVSTSIASGLIPPSAGSASGR</sequence>
<dbReference type="GO" id="GO:0004141">
    <property type="term" value="F:dethiobiotin synthase activity"/>
    <property type="evidence" value="ECO:0007669"/>
    <property type="project" value="UniProtKB-UniRule"/>
</dbReference>
<evidence type="ECO:0000313" key="4">
    <source>
        <dbReference type="Proteomes" id="UP000189177"/>
    </source>
</evidence>
<comment type="caution">
    <text evidence="2">Lacks conserved residue(s) required for the propagation of feature annotation.</text>
</comment>
<dbReference type="OrthoDB" id="9802097at2"/>
<dbReference type="Pfam" id="PF13500">
    <property type="entry name" value="AAA_26"/>
    <property type="match status" value="1"/>
</dbReference>
<comment type="catalytic activity">
    <reaction evidence="2">
        <text>(7R,8S)-7,8-diammoniononanoate + CO2 + ATP = (4R,5S)-dethiobiotin + ADP + phosphate + 3 H(+)</text>
        <dbReference type="Rhea" id="RHEA:15805"/>
        <dbReference type="ChEBI" id="CHEBI:15378"/>
        <dbReference type="ChEBI" id="CHEBI:16526"/>
        <dbReference type="ChEBI" id="CHEBI:30616"/>
        <dbReference type="ChEBI" id="CHEBI:43474"/>
        <dbReference type="ChEBI" id="CHEBI:149469"/>
        <dbReference type="ChEBI" id="CHEBI:149473"/>
        <dbReference type="ChEBI" id="CHEBI:456216"/>
        <dbReference type="EC" id="6.3.3.3"/>
    </reaction>
</comment>
<comment type="cofactor">
    <cofactor evidence="2">
        <name>Mg(2+)</name>
        <dbReference type="ChEBI" id="CHEBI:18420"/>
    </cofactor>
</comment>
<keyword evidence="2" id="KW-0547">Nucleotide-binding</keyword>
<keyword evidence="1 2" id="KW-0093">Biotin biosynthesis</keyword>
<dbReference type="Gene3D" id="3.40.50.300">
    <property type="entry name" value="P-loop containing nucleotide triphosphate hydrolases"/>
    <property type="match status" value="1"/>
</dbReference>
<feature type="active site" evidence="2">
    <location>
        <position position="39"/>
    </location>
</feature>
<dbReference type="EMBL" id="MUZR01000055">
    <property type="protein sequence ID" value="OOC09261.1"/>
    <property type="molecule type" value="Genomic_DNA"/>
</dbReference>
<dbReference type="HAMAP" id="MF_00336">
    <property type="entry name" value="BioD"/>
    <property type="match status" value="1"/>
</dbReference>
<dbReference type="STRING" id="252474.B1A74_11950"/>
<dbReference type="PANTHER" id="PTHR43210">
    <property type="entry name" value="DETHIOBIOTIN SYNTHETASE"/>
    <property type="match status" value="1"/>
</dbReference>
<dbReference type="UniPathway" id="UPA00078">
    <property type="reaction ID" value="UER00161"/>
</dbReference>
<feature type="binding site" evidence="2">
    <location>
        <position position="56"/>
    </location>
    <ligand>
        <name>Mg(2+)</name>
        <dbReference type="ChEBI" id="CHEBI:18420"/>
    </ligand>
</feature>
<dbReference type="Proteomes" id="UP000189177">
    <property type="component" value="Unassembled WGS sequence"/>
</dbReference>
<feature type="binding site" evidence="2">
    <location>
        <begin position="14"/>
        <end position="19"/>
    </location>
    <ligand>
        <name>ATP</name>
        <dbReference type="ChEBI" id="CHEBI:30616"/>
    </ligand>
</feature>
<dbReference type="GO" id="GO:0005829">
    <property type="term" value="C:cytosol"/>
    <property type="evidence" value="ECO:0007669"/>
    <property type="project" value="TreeGrafter"/>
</dbReference>
<dbReference type="GO" id="GO:0000287">
    <property type="term" value="F:magnesium ion binding"/>
    <property type="evidence" value="ECO:0007669"/>
    <property type="project" value="UniProtKB-UniRule"/>
</dbReference>
<protein>
    <recommendedName>
        <fullName evidence="2">ATP-dependent dethiobiotin synthetase BioD</fullName>
        <ecNumber evidence="2">6.3.3.3</ecNumber>
    </recommendedName>
    <alternativeName>
        <fullName evidence="2">DTB synthetase</fullName>
        <shortName evidence="2">DTBS</shortName>
    </alternativeName>
    <alternativeName>
        <fullName evidence="2">Dethiobiotin synthase</fullName>
    </alternativeName>
</protein>
<comment type="similarity">
    <text evidence="2">Belongs to the dethiobiotin synthetase family.</text>
</comment>
<keyword evidence="4" id="KW-1185">Reference proteome</keyword>
<dbReference type="GO" id="GO:0009102">
    <property type="term" value="P:biotin biosynthetic process"/>
    <property type="evidence" value="ECO:0007669"/>
    <property type="project" value="UniProtKB-UniRule"/>
</dbReference>
<keyword evidence="2" id="KW-0963">Cytoplasm</keyword>
<dbReference type="SUPFAM" id="SSF52540">
    <property type="entry name" value="P-loop containing nucleoside triphosphate hydrolases"/>
    <property type="match status" value="1"/>
</dbReference>
<feature type="binding site" evidence="2">
    <location>
        <begin position="119"/>
        <end position="122"/>
    </location>
    <ligand>
        <name>ATP</name>
        <dbReference type="ChEBI" id="CHEBI:30616"/>
    </ligand>
</feature>
<comment type="caution">
    <text evidence="3">The sequence shown here is derived from an EMBL/GenBank/DDBJ whole genome shotgun (WGS) entry which is preliminary data.</text>
</comment>
<keyword evidence="2" id="KW-0067">ATP-binding</keyword>
<dbReference type="NCBIfam" id="TIGR00347">
    <property type="entry name" value="bioD"/>
    <property type="match status" value="1"/>
</dbReference>
<name>A0A1V2ZW98_9GAMM</name>
<dbReference type="InterPro" id="IPR027417">
    <property type="entry name" value="P-loop_NTPase"/>
</dbReference>
<dbReference type="PIRSF" id="PIRSF006755">
    <property type="entry name" value="DTB_synth"/>
    <property type="match status" value="1"/>
</dbReference>
<dbReference type="PANTHER" id="PTHR43210:SF5">
    <property type="entry name" value="DETHIOBIOTIN SYNTHETASE"/>
    <property type="match status" value="1"/>
</dbReference>
<organism evidence="3 4">
    <name type="scientific">Thioalkalivibrio halophilus</name>
    <dbReference type="NCBI Taxonomy" id="252474"/>
    <lineage>
        <taxon>Bacteria</taxon>
        <taxon>Pseudomonadati</taxon>
        <taxon>Pseudomonadota</taxon>
        <taxon>Gammaproteobacteria</taxon>
        <taxon>Chromatiales</taxon>
        <taxon>Ectothiorhodospiraceae</taxon>
        <taxon>Thioalkalivibrio</taxon>
    </lineage>
</organism>
<dbReference type="GO" id="GO:0005524">
    <property type="term" value="F:ATP binding"/>
    <property type="evidence" value="ECO:0007669"/>
    <property type="project" value="UniProtKB-UniRule"/>
</dbReference>
<accession>A0A1V2ZW98</accession>
<evidence type="ECO:0000313" key="3">
    <source>
        <dbReference type="EMBL" id="OOC09261.1"/>
    </source>
</evidence>
<comment type="pathway">
    <text evidence="2">Cofactor biosynthesis; biotin biosynthesis; biotin from 7,8-diaminononanoate: step 1/2.</text>
</comment>
<feature type="binding site" evidence="2">
    <location>
        <position position="43"/>
    </location>
    <ligand>
        <name>substrate</name>
    </ligand>
</feature>
<evidence type="ECO:0000256" key="2">
    <source>
        <dbReference type="HAMAP-Rule" id="MF_00336"/>
    </source>
</evidence>
<dbReference type="AlphaFoldDB" id="A0A1V2ZW98"/>
<keyword evidence="2" id="KW-0460">Magnesium</keyword>
<keyword evidence="2" id="KW-0436">Ligase</keyword>
<dbReference type="CDD" id="cd03109">
    <property type="entry name" value="DTBS"/>
    <property type="match status" value="1"/>
</dbReference>
<feature type="binding site" evidence="2">
    <location>
        <begin position="179"/>
        <end position="180"/>
    </location>
    <ligand>
        <name>ATP</name>
        <dbReference type="ChEBI" id="CHEBI:30616"/>
    </ligand>
</feature>
<proteinExistence type="inferred from homology"/>
<comment type="subcellular location">
    <subcellularLocation>
        <location evidence="2">Cytoplasm</location>
    </subcellularLocation>
</comment>
<dbReference type="EC" id="6.3.3.3" evidence="2"/>
<feature type="binding site" evidence="2">
    <location>
        <position position="119"/>
    </location>
    <ligand>
        <name>Mg(2+)</name>
        <dbReference type="ChEBI" id="CHEBI:18420"/>
    </ligand>
</feature>
<gene>
    <name evidence="2" type="primary">bioD</name>
    <name evidence="3" type="ORF">B1A74_11950</name>
</gene>
<feature type="binding site" evidence="2">
    <location>
        <position position="56"/>
    </location>
    <ligand>
        <name>ATP</name>
        <dbReference type="ChEBI" id="CHEBI:30616"/>
    </ligand>
</feature>
<reference evidence="3 4" key="1">
    <citation type="submission" date="2017-02" db="EMBL/GenBank/DDBJ databases">
        <title>Genomic diversity within the haloalkaliphilic genus Thioalkalivibrio.</title>
        <authorList>
            <person name="Ahn A.-C."/>
            <person name="Meier-Kolthoff J."/>
            <person name="Overmars L."/>
            <person name="Richter M."/>
            <person name="Woyke T."/>
            <person name="Sorokin D.Y."/>
            <person name="Muyzer G."/>
        </authorList>
    </citation>
    <scope>NUCLEOTIDE SEQUENCE [LARGE SCALE GENOMIC DNA]</scope>
    <source>
        <strain evidence="3 4">HL17</strain>
    </source>
</reference>
<keyword evidence="2" id="KW-0479">Metal-binding</keyword>